<dbReference type="CTD" id="182819"/>
<dbReference type="OMA" id="MENGFHE"/>
<dbReference type="PhylomeDB" id="B6VQ83"/>
<keyword evidence="8" id="KW-1185">Reference proteome</keyword>
<evidence type="ECO:0000256" key="1">
    <source>
        <dbReference type="ARBA" id="ARBA00005964"/>
    </source>
</evidence>
<accession>B6VQ83</accession>
<dbReference type="WormBase" id="C23H4.4a">
    <property type="protein sequence ID" value="CE43248"/>
    <property type="gene ID" value="WBGene00007693"/>
    <property type="gene designation" value="cest-7"/>
</dbReference>
<dbReference type="AlphaFoldDB" id="B6VQ83"/>
<keyword evidence="3 4" id="KW-0378">Hydrolase</keyword>
<sequence length="606" mass="68800">MRTFLSTHLQLVSAIQFKKMKIFFYTLALLALSVKSFKVLNTNYGKVRGITDFSDKRNHKYIFKGIPFAKPPLGLLRFALPEEPNTWNGVLDGSKYSAACLSNSSLASAQQENISEDCLYINIFTSEYCLAHKCPVLVYYHGGSFNLDSATMFPDKFILERYVDSGIVFAIPAYRLGVFGQFYLGEQGIVPANLLIHDCIRSLNFVHDNIASFGGDPNYVTLMGHSSGGQLVNAMGFSNQIDPEKKLFQQFIVLSSIGMYGFEDLQIGNSYEIARRHNCTSENSQEIVDCMRNIDALQLLQTQTVMDDVDLLFFKAIIRAPPLMDVKQKLSEFKENVTARNMLCGVTDNEFTIFKYPDGYYISATFLDFENPVDTVNVYRNKFTNITPTFVNSDSSAVFVSAATYSEALTNAGGNVYLFESRQKPFSMHVTDMQYFIGIHREKNHTTDMDILDSFYSKLLVNFTKFGSPSPNWEKYDPSKMNFMAMEIDTEQGIEPKMENGFHEELVNFWLINMMQIDRNIIEMKLNGEYNSFDGRAQLTTKHIGVPTSLPIIYAPAVSDPENLELISVLNQWWFYVSILLLFVIVSVLFIVCKKAVNVKRQPLLV</sequence>
<evidence type="ECO:0000256" key="4">
    <source>
        <dbReference type="RuleBase" id="RU361235"/>
    </source>
</evidence>
<evidence type="ECO:0000313" key="8">
    <source>
        <dbReference type="Proteomes" id="UP000001940"/>
    </source>
</evidence>
<dbReference type="Pfam" id="PF00135">
    <property type="entry name" value="COesterase"/>
    <property type="match status" value="1"/>
</dbReference>
<dbReference type="PANTHER" id="PTHR45580">
    <property type="entry name" value="PROTEIN CBG05369"/>
    <property type="match status" value="1"/>
</dbReference>
<dbReference type="HOGENOM" id="CLU_458737_0_0_1"/>
<keyword evidence="2" id="KW-0719">Serine esterase</keyword>
<dbReference type="Gene3D" id="3.40.50.1820">
    <property type="entry name" value="alpha/beta hydrolase"/>
    <property type="match status" value="1"/>
</dbReference>
<dbReference type="eggNOG" id="KOG1516">
    <property type="taxonomic scope" value="Eukaryota"/>
</dbReference>
<dbReference type="GO" id="GO:0052689">
    <property type="term" value="F:carboxylic ester hydrolase activity"/>
    <property type="evidence" value="ECO:0007669"/>
    <property type="project" value="UniProtKB-KW"/>
</dbReference>
<dbReference type="InterPro" id="IPR029058">
    <property type="entry name" value="AB_hydrolase_fold"/>
</dbReference>
<dbReference type="InterPro" id="IPR002018">
    <property type="entry name" value="CarbesteraseB"/>
</dbReference>
<dbReference type="GeneID" id="182819"/>
<dbReference type="PaxDb" id="6239-C23H4.4a"/>
<dbReference type="InterPro" id="IPR019826">
    <property type="entry name" value="Carboxylesterase_B_AS"/>
</dbReference>
<dbReference type="ESTHER" id="caeel-c23h4.4">
    <property type="family name" value="Carb_B_Nematoda"/>
</dbReference>
<dbReference type="SUPFAM" id="SSF53474">
    <property type="entry name" value="alpha/beta-Hydrolases"/>
    <property type="match status" value="1"/>
</dbReference>
<dbReference type="OrthoDB" id="19653at2759"/>
<gene>
    <name evidence="7 9" type="primary">cest-7</name>
    <name evidence="9" type="ORF">C23H4.4</name>
    <name evidence="7" type="ORF">CELE_C23H4.4</name>
</gene>
<keyword evidence="5" id="KW-1133">Transmembrane helix</keyword>
<dbReference type="EMBL" id="BX284606">
    <property type="protein sequence ID" value="CAR97806.1"/>
    <property type="molecule type" value="Genomic_DNA"/>
</dbReference>
<dbReference type="ExpressionAtlas" id="B6VQ83">
    <property type="expression patterns" value="baseline and differential"/>
</dbReference>
<dbReference type="PANTHER" id="PTHR45580:SF7">
    <property type="entry name" value="CARBOXYLESTERASE TYPE B DOMAIN-CONTAINING PROTEIN-RELATED"/>
    <property type="match status" value="1"/>
</dbReference>
<evidence type="ECO:0000256" key="5">
    <source>
        <dbReference type="SAM" id="Phobius"/>
    </source>
</evidence>
<dbReference type="AGR" id="WB:WBGene00007693"/>
<dbReference type="InParanoid" id="B6VQ83"/>
<dbReference type="SMR" id="B6VQ83"/>
<dbReference type="Bgee" id="WBGene00007693">
    <property type="expression patterns" value="Expressed in adult organism and 1 other cell type or tissue"/>
</dbReference>
<evidence type="ECO:0000259" key="6">
    <source>
        <dbReference type="Pfam" id="PF00135"/>
    </source>
</evidence>
<dbReference type="RefSeq" id="NP_001257187.1">
    <property type="nucleotide sequence ID" value="NM_001270258.3"/>
</dbReference>
<keyword evidence="5" id="KW-0812">Transmembrane</keyword>
<feature type="transmembrane region" description="Helical" evidence="5">
    <location>
        <begin position="573"/>
        <end position="593"/>
    </location>
</feature>
<dbReference type="PROSITE" id="PS00122">
    <property type="entry name" value="CARBOXYLESTERASE_B_1"/>
    <property type="match status" value="1"/>
</dbReference>
<evidence type="ECO:0000256" key="3">
    <source>
        <dbReference type="ARBA" id="ARBA00022801"/>
    </source>
</evidence>
<dbReference type="Proteomes" id="UP000001940">
    <property type="component" value="Chromosome X"/>
</dbReference>
<dbReference type="GO" id="GO:1904070">
    <property type="term" value="P:ascaroside biosynthetic process"/>
    <property type="evidence" value="ECO:0000318"/>
    <property type="project" value="GO_Central"/>
</dbReference>
<name>B6VQ83_CAEEL</name>
<protein>
    <recommendedName>
        <fullName evidence="4">Carboxylic ester hydrolase</fullName>
        <ecNumber evidence="4">3.1.1.-</ecNumber>
    </recommendedName>
</protein>
<evidence type="ECO:0000313" key="9">
    <source>
        <dbReference type="WormBase" id="C23H4.4a"/>
    </source>
</evidence>
<feature type="domain" description="Carboxylesterase type B" evidence="6">
    <location>
        <begin position="38"/>
        <end position="510"/>
    </location>
</feature>
<dbReference type="STRING" id="6239.C23H4.4a.2"/>
<reference evidence="7 8" key="1">
    <citation type="journal article" date="1998" name="Science">
        <title>Genome sequence of the nematode C. elegans: a platform for investigating biology.</title>
        <authorList>
            <consortium name="The C. elegans sequencing consortium"/>
            <person name="Sulson J.E."/>
            <person name="Waterston R."/>
        </authorList>
    </citation>
    <scope>NUCLEOTIDE SEQUENCE [LARGE SCALE GENOMIC DNA]</scope>
    <source>
        <strain evidence="7 8">Bristol N2</strain>
    </source>
</reference>
<keyword evidence="5" id="KW-0472">Membrane</keyword>
<dbReference type="KEGG" id="cel:CELE_C23H4.4"/>
<evidence type="ECO:0000313" key="7">
    <source>
        <dbReference type="EMBL" id="CAR97806.1"/>
    </source>
</evidence>
<comment type="similarity">
    <text evidence="1 4">Belongs to the type-B carboxylesterase/lipase family.</text>
</comment>
<dbReference type="EC" id="3.1.1.-" evidence="4"/>
<organism evidence="7 8">
    <name type="scientific">Caenorhabditis elegans</name>
    <dbReference type="NCBI Taxonomy" id="6239"/>
    <lineage>
        <taxon>Eukaryota</taxon>
        <taxon>Metazoa</taxon>
        <taxon>Ecdysozoa</taxon>
        <taxon>Nematoda</taxon>
        <taxon>Chromadorea</taxon>
        <taxon>Rhabditida</taxon>
        <taxon>Rhabditina</taxon>
        <taxon>Rhabditomorpha</taxon>
        <taxon>Rhabditoidea</taxon>
        <taxon>Rhabditidae</taxon>
        <taxon>Peloderinae</taxon>
        <taxon>Caenorhabditis</taxon>
    </lineage>
</organism>
<proteinExistence type="inferred from homology"/>
<evidence type="ECO:0000256" key="2">
    <source>
        <dbReference type="ARBA" id="ARBA00022487"/>
    </source>
</evidence>